<dbReference type="Gene3D" id="3.40.50.1820">
    <property type="entry name" value="alpha/beta hydrolase"/>
    <property type="match status" value="1"/>
</dbReference>
<feature type="domain" description="Carboxylesterase type B" evidence="3">
    <location>
        <begin position="9"/>
        <end position="468"/>
    </location>
</feature>
<dbReference type="PANTHER" id="PTHR11559">
    <property type="entry name" value="CARBOXYLESTERASE"/>
    <property type="match status" value="1"/>
</dbReference>
<protein>
    <submittedName>
        <fullName evidence="4">Unannotated protein</fullName>
    </submittedName>
</protein>
<accession>A0A6J6JYE1</accession>
<dbReference type="Pfam" id="PF00135">
    <property type="entry name" value="COesterase"/>
    <property type="match status" value="1"/>
</dbReference>
<dbReference type="SUPFAM" id="SSF53474">
    <property type="entry name" value="alpha/beta-Hydrolases"/>
    <property type="match status" value="1"/>
</dbReference>
<dbReference type="PROSITE" id="PS00941">
    <property type="entry name" value="CARBOXYLESTERASE_B_2"/>
    <property type="match status" value="1"/>
</dbReference>
<dbReference type="PRINTS" id="PR00878">
    <property type="entry name" value="CHOLNESTRASE"/>
</dbReference>
<name>A0A6J6JYE1_9ZZZZ</name>
<dbReference type="InterPro" id="IPR019826">
    <property type="entry name" value="Carboxylesterase_B_AS"/>
</dbReference>
<dbReference type="InterPro" id="IPR050309">
    <property type="entry name" value="Type-B_Carboxylest/Lipase"/>
</dbReference>
<evidence type="ECO:0000259" key="3">
    <source>
        <dbReference type="Pfam" id="PF00135"/>
    </source>
</evidence>
<evidence type="ECO:0000256" key="1">
    <source>
        <dbReference type="ARBA" id="ARBA00005964"/>
    </source>
</evidence>
<keyword evidence="2" id="KW-0378">Hydrolase</keyword>
<evidence type="ECO:0000256" key="2">
    <source>
        <dbReference type="ARBA" id="ARBA00022801"/>
    </source>
</evidence>
<evidence type="ECO:0000313" key="4">
    <source>
        <dbReference type="EMBL" id="CAB4642072.1"/>
    </source>
</evidence>
<dbReference type="PROSITE" id="PS00122">
    <property type="entry name" value="CARBOXYLESTERASE_B_1"/>
    <property type="match status" value="1"/>
</dbReference>
<dbReference type="InterPro" id="IPR019819">
    <property type="entry name" value="Carboxylesterase_B_CS"/>
</dbReference>
<comment type="similarity">
    <text evidence="1">Belongs to the type-B carboxylesterase/lipase family.</text>
</comment>
<dbReference type="InterPro" id="IPR000997">
    <property type="entry name" value="Cholinesterase"/>
</dbReference>
<gene>
    <name evidence="4" type="ORF">UFOPK2166_00290</name>
</gene>
<sequence>MTTVICLDGSFVAQSQDNDVLAYKGIRYATADRFEPPIAYRPNDEPYEAFEYGSSPMQTPGMLELLLGLTEENNNEDCLFLNIYTPAKNSSEPLPVLFWIYGGAFVNGSSSIAWYDGSNLARSANAVVVTINYRLGVFGFLGSTNLGLLDQICALKWVNRNIAAFGGDPENVTVFGESAGGASVVALLAARDAQPYFAKAWAMSPSIGQYSDIERSKQQVNDLLVHAGVSSEQELRQLSSSALLIAQQKVIDHSNEQFSAFAPTQDDVVLPLDLLDAAAKNPKPFVIGTNKDESRLWVMFDPNENQLDELGAVKALSTRAANASDIWSLYKSSRPTYGPSQIVAAYDSDANFRKHAWNLLKTREENACPSWSYWFTWPSPTFDGLLGSCHALDIPFFFANEAIAGADVIIGSGETQTMLSSVAAKSLAQFAHAGEPDWPRYKTNDRPTYVFDEDCRLEQQPDDDLYDYWIQVLVNETN</sequence>
<dbReference type="EMBL" id="CAEZWB010000021">
    <property type="protein sequence ID" value="CAB4642072.1"/>
    <property type="molecule type" value="Genomic_DNA"/>
</dbReference>
<dbReference type="InterPro" id="IPR002018">
    <property type="entry name" value="CarbesteraseB"/>
</dbReference>
<organism evidence="4">
    <name type="scientific">freshwater metagenome</name>
    <dbReference type="NCBI Taxonomy" id="449393"/>
    <lineage>
        <taxon>unclassified sequences</taxon>
        <taxon>metagenomes</taxon>
        <taxon>ecological metagenomes</taxon>
    </lineage>
</organism>
<dbReference type="AlphaFoldDB" id="A0A6J6JYE1"/>
<dbReference type="GO" id="GO:0004104">
    <property type="term" value="F:cholinesterase activity"/>
    <property type="evidence" value="ECO:0007669"/>
    <property type="project" value="InterPro"/>
</dbReference>
<reference evidence="4" key="1">
    <citation type="submission" date="2020-05" db="EMBL/GenBank/DDBJ databases">
        <authorList>
            <person name="Chiriac C."/>
            <person name="Salcher M."/>
            <person name="Ghai R."/>
            <person name="Kavagutti S V."/>
        </authorList>
    </citation>
    <scope>NUCLEOTIDE SEQUENCE</scope>
</reference>
<dbReference type="InterPro" id="IPR029058">
    <property type="entry name" value="AB_hydrolase_fold"/>
</dbReference>
<proteinExistence type="inferred from homology"/>